<dbReference type="GO" id="GO:0020037">
    <property type="term" value="F:heme binding"/>
    <property type="evidence" value="ECO:0007669"/>
    <property type="project" value="InterPro"/>
</dbReference>
<dbReference type="PROSITE" id="PS51007">
    <property type="entry name" value="CYTC"/>
    <property type="match status" value="1"/>
</dbReference>
<feature type="signal peptide" evidence="5">
    <location>
        <begin position="1"/>
        <end position="24"/>
    </location>
</feature>
<evidence type="ECO:0000259" key="6">
    <source>
        <dbReference type="PROSITE" id="PS51007"/>
    </source>
</evidence>
<dbReference type="GO" id="GO:0009055">
    <property type="term" value="F:electron transfer activity"/>
    <property type="evidence" value="ECO:0007669"/>
    <property type="project" value="InterPro"/>
</dbReference>
<feature type="chain" id="PRO_5037668208" evidence="5">
    <location>
        <begin position="25"/>
        <end position="137"/>
    </location>
</feature>
<dbReference type="AlphaFoldDB" id="A0A933L0J4"/>
<feature type="domain" description="Cytochrome c" evidence="6">
    <location>
        <begin position="25"/>
        <end position="136"/>
    </location>
</feature>
<sequence length="137" mass="14431">MRLHAVYALAATVFFAGLTSTGMAQDNTVGAEAFRTSCAVCHGLGGAGDGELAAVLTVKPPNLTLLSANNNGVFPYLDVFHTVDGRTSLRAHGTSAMPIWGDYFERMAGEVAGPFGTELLVRAQIVALVDYVQTLQK</sequence>
<gene>
    <name evidence="7" type="ORF">HY834_02145</name>
</gene>
<name>A0A933L0J4_9HYPH</name>
<keyword evidence="1 4" id="KW-0349">Heme</keyword>
<dbReference type="InterPro" id="IPR009056">
    <property type="entry name" value="Cyt_c-like_dom"/>
</dbReference>
<evidence type="ECO:0000256" key="3">
    <source>
        <dbReference type="ARBA" id="ARBA00023004"/>
    </source>
</evidence>
<reference evidence="7" key="1">
    <citation type="submission" date="2020-07" db="EMBL/GenBank/DDBJ databases">
        <title>Huge and variable diversity of episymbiotic CPR bacteria and DPANN archaea in groundwater ecosystems.</title>
        <authorList>
            <person name="He C.Y."/>
            <person name="Keren R."/>
            <person name="Whittaker M."/>
            <person name="Farag I.F."/>
            <person name="Doudna J."/>
            <person name="Cate J.H.D."/>
            <person name="Banfield J.F."/>
        </authorList>
    </citation>
    <scope>NUCLEOTIDE SEQUENCE</scope>
    <source>
        <strain evidence="7">NC_groundwater_1586_Pr3_B-0.1um_66_15</strain>
    </source>
</reference>
<proteinExistence type="predicted"/>
<evidence type="ECO:0000313" key="8">
    <source>
        <dbReference type="Proteomes" id="UP000782610"/>
    </source>
</evidence>
<evidence type="ECO:0000256" key="4">
    <source>
        <dbReference type="PROSITE-ProRule" id="PRU00433"/>
    </source>
</evidence>
<evidence type="ECO:0000256" key="1">
    <source>
        <dbReference type="ARBA" id="ARBA00022617"/>
    </source>
</evidence>
<keyword evidence="2 4" id="KW-0479">Metal-binding</keyword>
<evidence type="ECO:0000256" key="2">
    <source>
        <dbReference type="ARBA" id="ARBA00022723"/>
    </source>
</evidence>
<dbReference type="EMBL" id="JACRAF010000005">
    <property type="protein sequence ID" value="MBI4920523.1"/>
    <property type="molecule type" value="Genomic_DNA"/>
</dbReference>
<keyword evidence="5" id="KW-0732">Signal</keyword>
<protein>
    <submittedName>
        <fullName evidence="7">C-type cytochrome</fullName>
    </submittedName>
</protein>
<keyword evidence="3 4" id="KW-0408">Iron</keyword>
<accession>A0A933L0J4</accession>
<dbReference type="GO" id="GO:0046872">
    <property type="term" value="F:metal ion binding"/>
    <property type="evidence" value="ECO:0007669"/>
    <property type="project" value="UniProtKB-KW"/>
</dbReference>
<dbReference type="SUPFAM" id="SSF46626">
    <property type="entry name" value="Cytochrome c"/>
    <property type="match status" value="1"/>
</dbReference>
<dbReference type="Proteomes" id="UP000782610">
    <property type="component" value="Unassembled WGS sequence"/>
</dbReference>
<dbReference type="Pfam" id="PF00034">
    <property type="entry name" value="Cytochrom_C"/>
    <property type="match status" value="1"/>
</dbReference>
<comment type="caution">
    <text evidence="7">The sequence shown here is derived from an EMBL/GenBank/DDBJ whole genome shotgun (WGS) entry which is preliminary data.</text>
</comment>
<dbReference type="Gene3D" id="1.10.760.10">
    <property type="entry name" value="Cytochrome c-like domain"/>
    <property type="match status" value="1"/>
</dbReference>
<dbReference type="InterPro" id="IPR036909">
    <property type="entry name" value="Cyt_c-like_dom_sf"/>
</dbReference>
<evidence type="ECO:0000313" key="7">
    <source>
        <dbReference type="EMBL" id="MBI4920523.1"/>
    </source>
</evidence>
<evidence type="ECO:0000256" key="5">
    <source>
        <dbReference type="SAM" id="SignalP"/>
    </source>
</evidence>
<organism evidence="7 8">
    <name type="scientific">Devosia nanyangense</name>
    <dbReference type="NCBI Taxonomy" id="1228055"/>
    <lineage>
        <taxon>Bacteria</taxon>
        <taxon>Pseudomonadati</taxon>
        <taxon>Pseudomonadota</taxon>
        <taxon>Alphaproteobacteria</taxon>
        <taxon>Hyphomicrobiales</taxon>
        <taxon>Devosiaceae</taxon>
        <taxon>Devosia</taxon>
    </lineage>
</organism>